<evidence type="ECO:0000256" key="4">
    <source>
        <dbReference type="ARBA" id="ARBA00022813"/>
    </source>
</evidence>
<organism evidence="8">
    <name type="scientific">Siphoviridae sp. ctBAZ2</name>
    <dbReference type="NCBI Taxonomy" id="2827801"/>
    <lineage>
        <taxon>Viruses</taxon>
        <taxon>Duplodnaviria</taxon>
        <taxon>Heunggongvirae</taxon>
        <taxon>Uroviricota</taxon>
        <taxon>Caudoviricetes</taxon>
    </lineage>
</organism>
<evidence type="ECO:0000313" key="8">
    <source>
        <dbReference type="EMBL" id="DAF46922.1"/>
    </source>
</evidence>
<dbReference type="InterPro" id="IPR050077">
    <property type="entry name" value="LexA_repressor"/>
</dbReference>
<dbReference type="CDD" id="cd00093">
    <property type="entry name" value="HTH_XRE"/>
    <property type="match status" value="1"/>
</dbReference>
<dbReference type="PANTHER" id="PTHR33516:SF2">
    <property type="entry name" value="LEXA REPRESSOR-RELATED"/>
    <property type="match status" value="1"/>
</dbReference>
<name>A0A8S5S894_9CAUD</name>
<dbReference type="GO" id="GO:0006355">
    <property type="term" value="P:regulation of DNA-templated transcription"/>
    <property type="evidence" value="ECO:0007669"/>
    <property type="project" value="InterPro"/>
</dbReference>
<keyword evidence="2" id="KW-0227">DNA damage</keyword>
<dbReference type="SUPFAM" id="SSF47413">
    <property type="entry name" value="lambda repressor-like DNA-binding domains"/>
    <property type="match status" value="1"/>
</dbReference>
<keyword evidence="4" id="KW-0068">Autocatalytic cleavage</keyword>
<dbReference type="GO" id="GO:0006281">
    <property type="term" value="P:DNA repair"/>
    <property type="evidence" value="ECO:0007669"/>
    <property type="project" value="UniProtKB-KW"/>
</dbReference>
<reference evidence="8" key="1">
    <citation type="journal article" date="2021" name="Proc. Natl. Acad. Sci. U.S.A.">
        <title>A Catalog of Tens of Thousands of Viruses from Human Metagenomes Reveals Hidden Associations with Chronic Diseases.</title>
        <authorList>
            <person name="Tisza M.J."/>
            <person name="Buck C.B."/>
        </authorList>
    </citation>
    <scope>NUCLEOTIDE SEQUENCE</scope>
    <source>
        <strain evidence="8">CtBAZ2</strain>
    </source>
</reference>
<dbReference type="EMBL" id="BK032547">
    <property type="protein sequence ID" value="DAF46922.1"/>
    <property type="molecule type" value="Genomic_DNA"/>
</dbReference>
<evidence type="ECO:0000256" key="2">
    <source>
        <dbReference type="ARBA" id="ARBA00022763"/>
    </source>
</evidence>
<protein>
    <submittedName>
        <fullName evidence="8">Repressor protein CI</fullName>
    </submittedName>
</protein>
<dbReference type="Gene3D" id="1.10.260.40">
    <property type="entry name" value="lambda repressor-like DNA-binding domains"/>
    <property type="match status" value="1"/>
</dbReference>
<dbReference type="SMART" id="SM00530">
    <property type="entry name" value="HTH_XRE"/>
    <property type="match status" value="1"/>
</dbReference>
<evidence type="ECO:0000256" key="1">
    <source>
        <dbReference type="ARBA" id="ARBA00007484"/>
    </source>
</evidence>
<sequence>MRPNADIKDRLTSALRIRNMTPKELSNKTNIPKSSISQYMSGYAKPKDERLYLMSQALNVDPTWLLGYDVEMENNETKEEAIDCNNLYRVDRIKLPMLGKVACGEPIFADEDRESYIMVGTDIGADFCLQCQGDSMINARIHDGDIVFVKKTDIVENGEIAVVIIDDEATLKRFFYYREQNLVILKPENPKYQDIILTGEQLNQVRVIGRAVAFQSDVI</sequence>
<dbReference type="InterPro" id="IPR001387">
    <property type="entry name" value="Cro/C1-type_HTH"/>
</dbReference>
<dbReference type="Gene3D" id="2.10.109.10">
    <property type="entry name" value="Umud Fragment, subunit A"/>
    <property type="match status" value="1"/>
</dbReference>
<keyword evidence="5" id="KW-0234">DNA repair</keyword>
<dbReference type="Pfam" id="PF00717">
    <property type="entry name" value="Peptidase_S24"/>
    <property type="match status" value="1"/>
</dbReference>
<dbReference type="InterPro" id="IPR039418">
    <property type="entry name" value="LexA-like"/>
</dbReference>
<evidence type="ECO:0000259" key="7">
    <source>
        <dbReference type="PROSITE" id="PS50943"/>
    </source>
</evidence>
<proteinExistence type="inferred from homology"/>
<dbReference type="PANTHER" id="PTHR33516">
    <property type="entry name" value="LEXA REPRESSOR"/>
    <property type="match status" value="1"/>
</dbReference>
<dbReference type="Pfam" id="PF01381">
    <property type="entry name" value="HTH_3"/>
    <property type="match status" value="1"/>
</dbReference>
<dbReference type="CDD" id="cd06529">
    <property type="entry name" value="S24_LexA-like"/>
    <property type="match status" value="1"/>
</dbReference>
<keyword evidence="6" id="KW-0742">SOS response</keyword>
<dbReference type="PRINTS" id="PR00726">
    <property type="entry name" value="LEXASERPTASE"/>
</dbReference>
<dbReference type="InterPro" id="IPR015927">
    <property type="entry name" value="Peptidase_S24_S26A/B/C"/>
</dbReference>
<evidence type="ECO:0000256" key="6">
    <source>
        <dbReference type="ARBA" id="ARBA00023236"/>
    </source>
</evidence>
<accession>A0A8S5S894</accession>
<feature type="domain" description="HTH cro/C1-type" evidence="7">
    <location>
        <begin position="18"/>
        <end position="65"/>
    </location>
</feature>
<dbReference type="GO" id="GO:0003677">
    <property type="term" value="F:DNA binding"/>
    <property type="evidence" value="ECO:0007669"/>
    <property type="project" value="InterPro"/>
</dbReference>
<evidence type="ECO:0000256" key="3">
    <source>
        <dbReference type="ARBA" id="ARBA00022801"/>
    </source>
</evidence>
<comment type="similarity">
    <text evidence="1">Belongs to the peptidase S24 family.</text>
</comment>
<dbReference type="GO" id="GO:0016787">
    <property type="term" value="F:hydrolase activity"/>
    <property type="evidence" value="ECO:0007669"/>
    <property type="project" value="UniProtKB-KW"/>
</dbReference>
<dbReference type="InterPro" id="IPR036286">
    <property type="entry name" value="LexA/Signal_pep-like_sf"/>
</dbReference>
<dbReference type="SUPFAM" id="SSF51306">
    <property type="entry name" value="LexA/Signal peptidase"/>
    <property type="match status" value="1"/>
</dbReference>
<keyword evidence="3" id="KW-0378">Hydrolase</keyword>
<dbReference type="GO" id="GO:0009432">
    <property type="term" value="P:SOS response"/>
    <property type="evidence" value="ECO:0007669"/>
    <property type="project" value="UniProtKB-KW"/>
</dbReference>
<dbReference type="PROSITE" id="PS50943">
    <property type="entry name" value="HTH_CROC1"/>
    <property type="match status" value="1"/>
</dbReference>
<dbReference type="InterPro" id="IPR006197">
    <property type="entry name" value="Peptidase_S24_LexA"/>
</dbReference>
<dbReference type="InterPro" id="IPR010982">
    <property type="entry name" value="Lambda_DNA-bd_dom_sf"/>
</dbReference>
<evidence type="ECO:0000256" key="5">
    <source>
        <dbReference type="ARBA" id="ARBA00023204"/>
    </source>
</evidence>